<evidence type="ECO:0000259" key="3">
    <source>
        <dbReference type="SMART" id="SM00460"/>
    </source>
</evidence>
<gene>
    <name evidence="4" type="ORF">brsh051_05230</name>
</gene>
<keyword evidence="5" id="KW-1185">Reference proteome</keyword>
<feature type="region of interest" description="Disordered" evidence="1">
    <location>
        <begin position="527"/>
        <end position="571"/>
    </location>
</feature>
<protein>
    <submittedName>
        <fullName evidence="4">DUF3488 and transglutaminase-like domain-containing protein</fullName>
    </submittedName>
</protein>
<dbReference type="SUPFAM" id="SSF54001">
    <property type="entry name" value="Cysteine proteinases"/>
    <property type="match status" value="1"/>
</dbReference>
<feature type="transmembrane region" description="Helical" evidence="2">
    <location>
        <begin position="164"/>
        <end position="184"/>
    </location>
</feature>
<feature type="domain" description="Transglutaminase-like" evidence="3">
    <location>
        <begin position="458"/>
        <end position="528"/>
    </location>
</feature>
<dbReference type="InterPro" id="IPR002931">
    <property type="entry name" value="Transglutaminase-like"/>
</dbReference>
<dbReference type="KEGG" id="broo:brsh051_05230"/>
<evidence type="ECO:0000313" key="5">
    <source>
        <dbReference type="Proteomes" id="UP001431656"/>
    </source>
</evidence>
<dbReference type="Proteomes" id="UP001431656">
    <property type="component" value="Chromosome"/>
</dbReference>
<feature type="compositionally biased region" description="Low complexity" evidence="1">
    <location>
        <begin position="544"/>
        <end position="555"/>
    </location>
</feature>
<dbReference type="Pfam" id="PF01841">
    <property type="entry name" value="Transglut_core"/>
    <property type="match status" value="1"/>
</dbReference>
<feature type="transmembrane region" description="Helical" evidence="2">
    <location>
        <begin position="61"/>
        <end position="82"/>
    </location>
</feature>
<reference evidence="4" key="1">
    <citation type="journal article" date="2024" name="Int. J. Syst. Evol. Microbiol.">
        <title>Brooklawnia propionicigenes sp. nov., a facultatively anaerobic, propionate-producing bacterium isolated from a methanogenic reactor treating waste from cattle farms.</title>
        <authorList>
            <person name="Akita Y."/>
            <person name="Ueki A."/>
            <person name="Tonouchi A."/>
            <person name="Sugawara Y."/>
            <person name="Honma S."/>
            <person name="Kaku N."/>
            <person name="Ueki K."/>
        </authorList>
    </citation>
    <scope>NUCLEOTIDE SEQUENCE</scope>
    <source>
        <strain evidence="4">SH051</strain>
    </source>
</reference>
<evidence type="ECO:0000313" key="4">
    <source>
        <dbReference type="EMBL" id="BEH01242.1"/>
    </source>
</evidence>
<dbReference type="SMART" id="SM00460">
    <property type="entry name" value="TGc"/>
    <property type="match status" value="1"/>
</dbReference>
<organism evidence="4 5">
    <name type="scientific">Brooklawnia propionicigenes</name>
    <dbReference type="NCBI Taxonomy" id="3041175"/>
    <lineage>
        <taxon>Bacteria</taxon>
        <taxon>Bacillati</taxon>
        <taxon>Actinomycetota</taxon>
        <taxon>Actinomycetes</taxon>
        <taxon>Propionibacteriales</taxon>
        <taxon>Propionibacteriaceae</taxon>
        <taxon>Brooklawnia</taxon>
    </lineage>
</organism>
<feature type="transmembrane region" description="Helical" evidence="2">
    <location>
        <begin position="114"/>
        <end position="133"/>
    </location>
</feature>
<evidence type="ECO:0000256" key="2">
    <source>
        <dbReference type="SAM" id="Phobius"/>
    </source>
</evidence>
<dbReference type="EMBL" id="AP028056">
    <property type="protein sequence ID" value="BEH01242.1"/>
    <property type="molecule type" value="Genomic_DNA"/>
</dbReference>
<feature type="transmembrane region" description="Helical" evidence="2">
    <location>
        <begin position="31"/>
        <end position="49"/>
    </location>
</feature>
<dbReference type="RefSeq" id="WP_286267297.1">
    <property type="nucleotide sequence ID" value="NZ_AP028056.1"/>
</dbReference>
<dbReference type="PANTHER" id="PTHR42736">
    <property type="entry name" value="PROTEIN-GLUTAMINE GAMMA-GLUTAMYLTRANSFERASE"/>
    <property type="match status" value="1"/>
</dbReference>
<keyword evidence="2" id="KW-0812">Transmembrane</keyword>
<dbReference type="PANTHER" id="PTHR42736:SF1">
    <property type="entry name" value="PROTEIN-GLUTAMINE GAMMA-GLUTAMYLTRANSFERASE"/>
    <property type="match status" value="1"/>
</dbReference>
<dbReference type="InterPro" id="IPR021878">
    <property type="entry name" value="TgpA_N"/>
</dbReference>
<feature type="transmembrane region" description="Helical" evidence="2">
    <location>
        <begin position="205"/>
        <end position="228"/>
    </location>
</feature>
<feature type="transmembrane region" description="Helical" evidence="2">
    <location>
        <begin position="7"/>
        <end position="25"/>
    </location>
</feature>
<dbReference type="InterPro" id="IPR038765">
    <property type="entry name" value="Papain-like_cys_pep_sf"/>
</dbReference>
<keyword evidence="2" id="KW-1133">Transmembrane helix</keyword>
<evidence type="ECO:0000256" key="1">
    <source>
        <dbReference type="SAM" id="MobiDB-lite"/>
    </source>
</evidence>
<dbReference type="Pfam" id="PF11992">
    <property type="entry name" value="TgpA_N"/>
    <property type="match status" value="1"/>
</dbReference>
<accession>A0AAN0MEY6</accession>
<proteinExistence type="predicted"/>
<keyword evidence="2" id="KW-0472">Membrane</keyword>
<sequence>MIGSLRNSIATAVAAFLGAVPLVQLSADPRLLPGAAVVVVVLTGLGWLARRLSRLTWPGTVAQLLAGFIMVWIGSASASGAAGQTRPWQVFALTWNQAGAHIYGQSVPMAADDATLVLLLTGVGVLTIAIDLAFIAVRSVLLAALPLLGGYLTSMIVLDEAVGIGSIVAVCSGWLLLLASRTIDHEQRWPRGLSSKDDAKFNARGFTGLAAGLGIVSIATAVVAGLAIPPDGQSWLPRGNVGNNQSIDLIDPTIQLNENLHRPDERPVLSYTTSAPDGVRLRSTALTAMNADGWQLQQMDLLPGTPEAPSLSGTQTPVTTQIAIGDFQSNYLPAPYLPLSWDVDGSWSYDPRTLTVLNVDRRRNNQAVAGLSYSVDSLLAQPDADELANATADSIDDTGLDDDVPSEIIDLAHQITDGAQSDGAKALALQNWLNDPARFTYDLNAPEGTGYEVLVNFLFNDRRGYCIHFASSMALMAKAVGIPARVAVGFTAGTQQADGSWLVTSHNMHAWPELYFAGLGWVGFEPTVSLGSQQPPQTEPTPQTPEAEPTPQAPENPEDTPAPDVPAPLPSPVARISIDPRVLAGILAGLVALASPALARMGIRRKRLASSDAGDRVAGAWRELQATAVDLGMPWPAATPRQVAAMAWPGLDAEGRAALRRIALLVERRRYAAAPPPVAEVATDVGLISAQWYSSVSKGRRLAARMLPRSLFLGRKRRV</sequence>
<dbReference type="InterPro" id="IPR052901">
    <property type="entry name" value="Bact_TGase-like"/>
</dbReference>
<feature type="transmembrane region" description="Helical" evidence="2">
    <location>
        <begin position="140"/>
        <end position="158"/>
    </location>
</feature>
<name>A0AAN0MEY6_9ACTN</name>
<dbReference type="Gene3D" id="3.10.620.30">
    <property type="match status" value="1"/>
</dbReference>
<dbReference type="AlphaFoldDB" id="A0AAN0MEY6"/>